<dbReference type="PANTHER" id="PTHR11926:SF774">
    <property type="entry name" value="UDP-GLYCOSYLTRANSFERASE 85A1-RELATED"/>
    <property type="match status" value="1"/>
</dbReference>
<gene>
    <name evidence="2" type="ORF">H9L42_07950</name>
</gene>
<evidence type="ECO:0000313" key="2">
    <source>
        <dbReference type="EMBL" id="MBC6679758.1"/>
    </source>
</evidence>
<proteinExistence type="predicted"/>
<comment type="caution">
    <text evidence="2">The sequence shown here is derived from an EMBL/GenBank/DDBJ whole genome shotgun (WGS) entry which is preliminary data.</text>
</comment>
<evidence type="ECO:0000313" key="3">
    <source>
        <dbReference type="Proteomes" id="UP000602647"/>
    </source>
</evidence>
<dbReference type="PANTHER" id="PTHR11926">
    <property type="entry name" value="GLUCOSYL/GLUCURONOSYL TRANSFERASES"/>
    <property type="match status" value="1"/>
</dbReference>
<dbReference type="GO" id="GO:0008194">
    <property type="term" value="F:UDP-glycosyltransferase activity"/>
    <property type="evidence" value="ECO:0007669"/>
    <property type="project" value="InterPro"/>
</dbReference>
<dbReference type="AlphaFoldDB" id="A0A923NIN8"/>
<keyword evidence="3" id="KW-1185">Reference proteome</keyword>
<dbReference type="Gene3D" id="3.40.50.2000">
    <property type="entry name" value="Glycogen Phosphorylase B"/>
    <property type="match status" value="2"/>
</dbReference>
<sequence length="405" mass="46765">MFKKILFFSFPLAGHVNPQIGLCEALGEKGVEMVFYTTAEHFHKLEHIRNLELRPYPEPFRQYFNEIGEKRKIHHRMLTMLSTFYRDAELLIDFTIQQMEQEQPCVVVCDQFAIWGRAAARYCGVPVCKFFSSILADEIVYETDPYFKNAIAYMILTQGIRMFDIMGVIRRVNRRYGKPIVENISQVMARGDGLCLVMTSRIFHPGGEKYPENVLFLGADHQKKLPPPVRKDKIFISLGTVSLRPHFFRDCIEATKHFGYEYVITLAGNKRHNIDDLESYSNVTVYDNLNFEDYRRVVNESALFISHGGFNGVTTALLYETPLLICPVSPEQINTAKLITKYRCGAGYYKKKIDRQEMRRLADSIVGQPDVQENLKKQSRGLQEAMGYTGAAERMIQEYIKEDAR</sequence>
<dbReference type="CDD" id="cd03784">
    <property type="entry name" value="GT1_Gtf-like"/>
    <property type="match status" value="1"/>
</dbReference>
<dbReference type="EMBL" id="JACRYT010000006">
    <property type="protein sequence ID" value="MBC6679758.1"/>
    <property type="molecule type" value="Genomic_DNA"/>
</dbReference>
<accession>A0A923NIN8</accession>
<dbReference type="InterPro" id="IPR002213">
    <property type="entry name" value="UDP_glucos_trans"/>
</dbReference>
<evidence type="ECO:0000259" key="1">
    <source>
        <dbReference type="Pfam" id="PF04101"/>
    </source>
</evidence>
<feature type="domain" description="Glycosyl transferase family 28 C-terminal" evidence="1">
    <location>
        <begin position="261"/>
        <end position="379"/>
    </location>
</feature>
<dbReference type="SUPFAM" id="SSF53756">
    <property type="entry name" value="UDP-Glycosyltransferase/glycogen phosphorylase"/>
    <property type="match status" value="1"/>
</dbReference>
<protein>
    <recommendedName>
        <fullName evidence="1">Glycosyl transferase family 28 C-terminal domain-containing protein</fullName>
    </recommendedName>
</protein>
<dbReference type="Proteomes" id="UP000602647">
    <property type="component" value="Unassembled WGS sequence"/>
</dbReference>
<reference evidence="2" key="1">
    <citation type="submission" date="2020-08" db="EMBL/GenBank/DDBJ databases">
        <title>Genome public.</title>
        <authorList>
            <person name="Liu C."/>
            <person name="Sun Q."/>
        </authorList>
    </citation>
    <scope>NUCLEOTIDE SEQUENCE</scope>
    <source>
        <strain evidence="2">BX12</strain>
    </source>
</reference>
<dbReference type="InterPro" id="IPR007235">
    <property type="entry name" value="Glyco_trans_28_C"/>
</dbReference>
<dbReference type="Pfam" id="PF04101">
    <property type="entry name" value="Glyco_tran_28_C"/>
    <property type="match status" value="1"/>
</dbReference>
<organism evidence="2 3">
    <name type="scientific">Zhenpiania hominis</name>
    <dbReference type="NCBI Taxonomy" id="2763644"/>
    <lineage>
        <taxon>Bacteria</taxon>
        <taxon>Bacillati</taxon>
        <taxon>Bacillota</taxon>
        <taxon>Clostridia</taxon>
        <taxon>Peptostreptococcales</taxon>
        <taxon>Anaerovoracaceae</taxon>
        <taxon>Zhenpiania</taxon>
    </lineage>
</organism>
<dbReference type="GO" id="GO:0016758">
    <property type="term" value="F:hexosyltransferase activity"/>
    <property type="evidence" value="ECO:0007669"/>
    <property type="project" value="InterPro"/>
</dbReference>
<name>A0A923NIN8_9FIRM</name>
<dbReference type="RefSeq" id="WP_187302861.1">
    <property type="nucleotide sequence ID" value="NZ_JACRYT010000006.1"/>
</dbReference>